<dbReference type="Gene3D" id="3.40.190.10">
    <property type="entry name" value="Periplasmic binding protein-like II"/>
    <property type="match status" value="2"/>
</dbReference>
<dbReference type="Pfam" id="PF00126">
    <property type="entry name" value="HTH_1"/>
    <property type="match status" value="2"/>
</dbReference>
<dbReference type="Pfam" id="PF03466">
    <property type="entry name" value="LysR_substrate"/>
    <property type="match status" value="1"/>
</dbReference>
<feature type="domain" description="HTH lysR-type" evidence="5">
    <location>
        <begin position="6"/>
        <end position="63"/>
    </location>
</feature>
<evidence type="ECO:0000259" key="5">
    <source>
        <dbReference type="PROSITE" id="PS50931"/>
    </source>
</evidence>
<dbReference type="EMBL" id="QDKM01000003">
    <property type="protein sequence ID" value="PVH28904.1"/>
    <property type="molecule type" value="Genomic_DNA"/>
</dbReference>
<keyword evidence="7" id="KW-1185">Reference proteome</keyword>
<evidence type="ECO:0000256" key="3">
    <source>
        <dbReference type="ARBA" id="ARBA00023125"/>
    </source>
</evidence>
<comment type="caution">
    <text evidence="6">The sequence shown here is derived from an EMBL/GenBank/DDBJ whole genome shotgun (WGS) entry which is preliminary data.</text>
</comment>
<dbReference type="AlphaFoldDB" id="A0A2T8HTY3"/>
<dbReference type="RefSeq" id="WP_116557898.1">
    <property type="nucleotide sequence ID" value="NZ_QDKM01000003.1"/>
</dbReference>
<keyword evidence="2" id="KW-0805">Transcription regulation</keyword>
<protein>
    <submittedName>
        <fullName evidence="6">LysR family transcriptional regulator</fullName>
    </submittedName>
</protein>
<evidence type="ECO:0000313" key="7">
    <source>
        <dbReference type="Proteomes" id="UP000245911"/>
    </source>
</evidence>
<evidence type="ECO:0000256" key="4">
    <source>
        <dbReference type="ARBA" id="ARBA00023163"/>
    </source>
</evidence>
<feature type="domain" description="HTH lysR-type" evidence="5">
    <location>
        <begin position="109"/>
        <end position="166"/>
    </location>
</feature>
<name>A0A2T8HTY3_9RHOB</name>
<keyword evidence="3" id="KW-0238">DNA-binding</keyword>
<dbReference type="GO" id="GO:0003700">
    <property type="term" value="F:DNA-binding transcription factor activity"/>
    <property type="evidence" value="ECO:0007669"/>
    <property type="project" value="InterPro"/>
</dbReference>
<dbReference type="PRINTS" id="PR00039">
    <property type="entry name" value="HTHLYSR"/>
</dbReference>
<dbReference type="InterPro" id="IPR036388">
    <property type="entry name" value="WH-like_DNA-bd_sf"/>
</dbReference>
<gene>
    <name evidence="6" type="ORF">DDE20_07640</name>
</gene>
<dbReference type="SUPFAM" id="SSF53850">
    <property type="entry name" value="Periplasmic binding protein-like II"/>
    <property type="match status" value="1"/>
</dbReference>
<dbReference type="InterPro" id="IPR000847">
    <property type="entry name" value="LysR_HTH_N"/>
</dbReference>
<evidence type="ECO:0000256" key="1">
    <source>
        <dbReference type="ARBA" id="ARBA00009437"/>
    </source>
</evidence>
<dbReference type="GO" id="GO:0000976">
    <property type="term" value="F:transcription cis-regulatory region binding"/>
    <property type="evidence" value="ECO:0007669"/>
    <property type="project" value="TreeGrafter"/>
</dbReference>
<dbReference type="InterPro" id="IPR005119">
    <property type="entry name" value="LysR_subst-bd"/>
</dbReference>
<dbReference type="InterPro" id="IPR036390">
    <property type="entry name" value="WH_DNA-bd_sf"/>
</dbReference>
<evidence type="ECO:0000256" key="2">
    <source>
        <dbReference type="ARBA" id="ARBA00023015"/>
    </source>
</evidence>
<sequence>MNRGLPNIRHMRVFVETVATGSVSEAAELCSLSQPAATQAIGRLEADIGTALLLRRDRKFTTTPCGALFVRRVEAALAHLHAGARASLRFGREGKAARKWAVRVYDRLVTSAQLRTLIAVANTGSFTVAARELGLSQPTVHRAARSLEDIAGVAFFKATASGVELTAAAQALAAGAKLALAEIRQGIEEIGKELGNDQGTFNLGSLPLARTSIVPQAAHALISQTQGVQLRVVDGAYDGLLRNLREGDLDCLIGALRMPPPADDITQEPLFDDRLAIVAHPDHPLAGRSGLTLEDTLAYPWVAPPRQTPAGRYLYDTLRIAERERTPVRVVSSSLVMMRGILAQGPYISIVSRHQIKVEEAAGLITPLDIILTNDQRAIGLTYRTQWRPTETQAIFMQELRRFGKALGHRMPDAPPAQ</sequence>
<dbReference type="PANTHER" id="PTHR30126:SF98">
    <property type="entry name" value="HTH-TYPE TRANSCRIPTIONAL ACTIVATOR BAUR"/>
    <property type="match status" value="1"/>
</dbReference>
<dbReference type="Proteomes" id="UP000245911">
    <property type="component" value="Unassembled WGS sequence"/>
</dbReference>
<comment type="similarity">
    <text evidence="1">Belongs to the LysR transcriptional regulatory family.</text>
</comment>
<dbReference type="Gene3D" id="1.10.10.10">
    <property type="entry name" value="Winged helix-like DNA-binding domain superfamily/Winged helix DNA-binding domain"/>
    <property type="match status" value="2"/>
</dbReference>
<evidence type="ECO:0000313" key="6">
    <source>
        <dbReference type="EMBL" id="PVH28904.1"/>
    </source>
</evidence>
<reference evidence="6 7" key="1">
    <citation type="submission" date="2018-04" db="EMBL/GenBank/DDBJ databases">
        <title>Pararhodobacter oceanense sp. nov., isolated from marine intertidal sediment.</title>
        <authorList>
            <person name="Wang X.-L."/>
            <person name="Du Z.-J."/>
        </authorList>
    </citation>
    <scope>NUCLEOTIDE SEQUENCE [LARGE SCALE GENOMIC DNA]</scope>
    <source>
        <strain evidence="6 7">AM505</strain>
    </source>
</reference>
<dbReference type="PANTHER" id="PTHR30126">
    <property type="entry name" value="HTH-TYPE TRANSCRIPTIONAL REGULATOR"/>
    <property type="match status" value="1"/>
</dbReference>
<proteinExistence type="inferred from homology"/>
<dbReference type="SUPFAM" id="SSF46785">
    <property type="entry name" value="Winged helix' DNA-binding domain"/>
    <property type="match status" value="2"/>
</dbReference>
<organism evidence="6 7">
    <name type="scientific">Pararhodobacter oceanensis</name>
    <dbReference type="NCBI Taxonomy" id="2172121"/>
    <lineage>
        <taxon>Bacteria</taxon>
        <taxon>Pseudomonadati</taxon>
        <taxon>Pseudomonadota</taxon>
        <taxon>Alphaproteobacteria</taxon>
        <taxon>Rhodobacterales</taxon>
        <taxon>Paracoccaceae</taxon>
        <taxon>Pararhodobacter</taxon>
    </lineage>
</organism>
<dbReference type="OrthoDB" id="9803030at2"/>
<dbReference type="PROSITE" id="PS50931">
    <property type="entry name" value="HTH_LYSR"/>
    <property type="match status" value="2"/>
</dbReference>
<accession>A0A2T8HTY3</accession>
<keyword evidence="4" id="KW-0804">Transcription</keyword>